<dbReference type="InterPro" id="IPR036864">
    <property type="entry name" value="Zn2-C6_fun-type_DNA-bd_sf"/>
</dbReference>
<reference evidence="4 5" key="1">
    <citation type="journal article" date="2016" name="Appl. Microbiol. Biotechnol.">
        <title>Characterization of T-DNA insertion mutants with decreased virulence in the entomopathogenic fungus Beauveria bassiana JEF-007.</title>
        <authorList>
            <person name="Kim S."/>
            <person name="Lee S.J."/>
            <person name="Nai Y.S."/>
            <person name="Yu J.S."/>
            <person name="Lee M.R."/>
            <person name="Yang Y.T."/>
            <person name="Kim J.S."/>
        </authorList>
    </citation>
    <scope>NUCLEOTIDE SEQUENCE [LARGE SCALE GENOMIC DNA]</scope>
    <source>
        <strain evidence="4 5">JEF-007</strain>
    </source>
</reference>
<dbReference type="Proteomes" id="UP000235728">
    <property type="component" value="Unassembled WGS sequence"/>
</dbReference>
<dbReference type="Gene3D" id="4.10.240.10">
    <property type="entry name" value="Zn(2)-C6 fungal-type DNA-binding domain"/>
    <property type="match status" value="1"/>
</dbReference>
<organism evidence="4 5">
    <name type="scientific">Beauveria bassiana</name>
    <name type="common">White muscardine disease fungus</name>
    <name type="synonym">Tritirachium shiotae</name>
    <dbReference type="NCBI Taxonomy" id="176275"/>
    <lineage>
        <taxon>Eukaryota</taxon>
        <taxon>Fungi</taxon>
        <taxon>Dikarya</taxon>
        <taxon>Ascomycota</taxon>
        <taxon>Pezizomycotina</taxon>
        <taxon>Sordariomycetes</taxon>
        <taxon>Hypocreomycetidae</taxon>
        <taxon>Hypocreales</taxon>
        <taxon>Cordycipitaceae</taxon>
        <taxon>Beauveria</taxon>
    </lineage>
</organism>
<dbReference type="EMBL" id="MRVG01000009">
    <property type="protein sequence ID" value="PMB66008.1"/>
    <property type="molecule type" value="Genomic_DNA"/>
</dbReference>
<dbReference type="SUPFAM" id="SSF57701">
    <property type="entry name" value="Zn2/Cys6 DNA-binding domain"/>
    <property type="match status" value="1"/>
</dbReference>
<dbReference type="PROSITE" id="PS00463">
    <property type="entry name" value="ZN2_CY6_FUNGAL_1"/>
    <property type="match status" value="1"/>
</dbReference>
<evidence type="ECO:0000256" key="2">
    <source>
        <dbReference type="SAM" id="MobiDB-lite"/>
    </source>
</evidence>
<dbReference type="AlphaFoldDB" id="A0A2N6NFG4"/>
<keyword evidence="1" id="KW-0539">Nucleus</keyword>
<feature type="compositionally biased region" description="Polar residues" evidence="2">
    <location>
        <begin position="46"/>
        <end position="56"/>
    </location>
</feature>
<feature type="domain" description="Zn(2)-C6 fungal-type" evidence="3">
    <location>
        <begin position="13"/>
        <end position="42"/>
    </location>
</feature>
<evidence type="ECO:0000256" key="1">
    <source>
        <dbReference type="ARBA" id="ARBA00023242"/>
    </source>
</evidence>
<accession>A0A2N6NFG4</accession>
<dbReference type="GO" id="GO:0008270">
    <property type="term" value="F:zinc ion binding"/>
    <property type="evidence" value="ECO:0007669"/>
    <property type="project" value="InterPro"/>
</dbReference>
<evidence type="ECO:0000313" key="4">
    <source>
        <dbReference type="EMBL" id="PMB66008.1"/>
    </source>
</evidence>
<dbReference type="Pfam" id="PF00172">
    <property type="entry name" value="Zn_clus"/>
    <property type="match status" value="1"/>
</dbReference>
<dbReference type="PROSITE" id="PS50048">
    <property type="entry name" value="ZN2_CY6_FUNGAL_2"/>
    <property type="match status" value="1"/>
</dbReference>
<dbReference type="SMART" id="SM00066">
    <property type="entry name" value="GAL4"/>
    <property type="match status" value="1"/>
</dbReference>
<evidence type="ECO:0000259" key="3">
    <source>
        <dbReference type="PROSITE" id="PS50048"/>
    </source>
</evidence>
<dbReference type="CDD" id="cd00067">
    <property type="entry name" value="GAL4"/>
    <property type="match status" value="1"/>
</dbReference>
<dbReference type="PANTHER" id="PTHR46910:SF17">
    <property type="entry name" value="SCFA-RELATED"/>
    <property type="match status" value="1"/>
</dbReference>
<dbReference type="PANTHER" id="PTHR46910">
    <property type="entry name" value="TRANSCRIPTION FACTOR PDR1"/>
    <property type="match status" value="1"/>
</dbReference>
<dbReference type="InterPro" id="IPR050987">
    <property type="entry name" value="AtrR-like"/>
</dbReference>
<evidence type="ECO:0000313" key="5">
    <source>
        <dbReference type="Proteomes" id="UP000235728"/>
    </source>
</evidence>
<name>A0A2N6NFG4_BEABA</name>
<dbReference type="GO" id="GO:0000981">
    <property type="term" value="F:DNA-binding transcription factor activity, RNA polymerase II-specific"/>
    <property type="evidence" value="ECO:0007669"/>
    <property type="project" value="InterPro"/>
</dbReference>
<comment type="caution">
    <text evidence="4">The sequence shown here is derived from an EMBL/GenBank/DDBJ whole genome shotgun (WGS) entry which is preliminary data.</text>
</comment>
<dbReference type="InterPro" id="IPR001138">
    <property type="entry name" value="Zn2Cys6_DnaBD"/>
</dbReference>
<gene>
    <name evidence="4" type="primary">MRR1_1</name>
    <name evidence="4" type="ORF">BM221_008208</name>
</gene>
<proteinExistence type="predicted"/>
<feature type="region of interest" description="Disordered" evidence="2">
    <location>
        <begin position="41"/>
        <end position="115"/>
    </location>
</feature>
<sequence length="115" mass="11975">MNAPRKRQKVASACERCRKRKLGCDRERPCQLCVRAGAECVARDPGSQNPAPSSSKRAAADTEHAPPSTGLGNNAGARSSGGDLLLPESSIVDLTALEETKSSTGNRPGADTGDK</sequence>
<protein>
    <submittedName>
        <fullName evidence="4">Multidrug resistance regulator 1</fullName>
    </submittedName>
</protein>